<dbReference type="Pfam" id="PF13306">
    <property type="entry name" value="LRR_5"/>
    <property type="match status" value="1"/>
</dbReference>
<keyword evidence="2" id="KW-1185">Reference proteome</keyword>
<reference evidence="1 2" key="1">
    <citation type="submission" date="2024-04" db="EMBL/GenBank/DDBJ databases">
        <title>Tritrichomonas musculus Genome.</title>
        <authorList>
            <person name="Alves-Ferreira E."/>
            <person name="Grigg M."/>
            <person name="Lorenzi H."/>
            <person name="Galac M."/>
        </authorList>
    </citation>
    <scope>NUCLEOTIDE SEQUENCE [LARGE SCALE GENOMIC DNA]</scope>
    <source>
        <strain evidence="1 2">EAF2021</strain>
    </source>
</reference>
<dbReference type="InterPro" id="IPR032675">
    <property type="entry name" value="LRR_dom_sf"/>
</dbReference>
<organism evidence="1 2">
    <name type="scientific">Tritrichomonas musculus</name>
    <dbReference type="NCBI Taxonomy" id="1915356"/>
    <lineage>
        <taxon>Eukaryota</taxon>
        <taxon>Metamonada</taxon>
        <taxon>Parabasalia</taxon>
        <taxon>Tritrichomonadida</taxon>
        <taxon>Tritrichomonadidae</taxon>
        <taxon>Tritrichomonas</taxon>
    </lineage>
</organism>
<dbReference type="Proteomes" id="UP001470230">
    <property type="component" value="Unassembled WGS sequence"/>
</dbReference>
<dbReference type="SUPFAM" id="SSF52058">
    <property type="entry name" value="L domain-like"/>
    <property type="match status" value="1"/>
</dbReference>
<evidence type="ECO:0000313" key="1">
    <source>
        <dbReference type="EMBL" id="KAK8836434.1"/>
    </source>
</evidence>
<name>A0ABR2GR76_9EUKA</name>
<dbReference type="InterPro" id="IPR026906">
    <property type="entry name" value="LRR_5"/>
</dbReference>
<gene>
    <name evidence="1" type="ORF">M9Y10_037690</name>
</gene>
<sequence length="106" mass="12187">MDCKSLKRIRIPTGITSINDNSFNGCSSLIQVMIPSSVTFLGDSAFADCSSLEKLSYHLQLQIMENRFLWVANILFKYLFLLHKYQLNKKHSENVNLLNKSNLFIN</sequence>
<dbReference type="Gene3D" id="3.80.10.10">
    <property type="entry name" value="Ribonuclease Inhibitor"/>
    <property type="match status" value="1"/>
</dbReference>
<protein>
    <submittedName>
        <fullName evidence="1">Uncharacterized protein</fullName>
    </submittedName>
</protein>
<proteinExistence type="predicted"/>
<accession>A0ABR2GR76</accession>
<comment type="caution">
    <text evidence="1">The sequence shown here is derived from an EMBL/GenBank/DDBJ whole genome shotgun (WGS) entry which is preliminary data.</text>
</comment>
<dbReference type="EMBL" id="JAPFFF010000065">
    <property type="protein sequence ID" value="KAK8836434.1"/>
    <property type="molecule type" value="Genomic_DNA"/>
</dbReference>
<evidence type="ECO:0000313" key="2">
    <source>
        <dbReference type="Proteomes" id="UP001470230"/>
    </source>
</evidence>